<accession>A0ABW5PIT9</accession>
<dbReference type="Gene3D" id="1.10.1200.10">
    <property type="entry name" value="ACP-like"/>
    <property type="match status" value="1"/>
</dbReference>
<gene>
    <name evidence="2" type="ORF">ACFSUF_20280</name>
</gene>
<keyword evidence="3" id="KW-1185">Reference proteome</keyword>
<dbReference type="SUPFAM" id="SSF47336">
    <property type="entry name" value="ACP-like"/>
    <property type="match status" value="1"/>
</dbReference>
<dbReference type="EMBL" id="JBHUME010000013">
    <property type="protein sequence ID" value="MFD2614755.1"/>
    <property type="molecule type" value="Genomic_DNA"/>
</dbReference>
<dbReference type="Proteomes" id="UP001597541">
    <property type="component" value="Unassembled WGS sequence"/>
</dbReference>
<dbReference type="InterPro" id="IPR009081">
    <property type="entry name" value="PP-bd_ACP"/>
</dbReference>
<dbReference type="PROSITE" id="PS50075">
    <property type="entry name" value="CARRIER"/>
    <property type="match status" value="1"/>
</dbReference>
<organism evidence="2 3">
    <name type="scientific">Paenibacillus gansuensis</name>
    <dbReference type="NCBI Taxonomy" id="306542"/>
    <lineage>
        <taxon>Bacteria</taxon>
        <taxon>Bacillati</taxon>
        <taxon>Bacillota</taxon>
        <taxon>Bacilli</taxon>
        <taxon>Bacillales</taxon>
        <taxon>Paenibacillaceae</taxon>
        <taxon>Paenibacillus</taxon>
    </lineage>
</organism>
<dbReference type="RefSeq" id="WP_377605974.1">
    <property type="nucleotide sequence ID" value="NZ_JBHUME010000013.1"/>
</dbReference>
<evidence type="ECO:0000313" key="3">
    <source>
        <dbReference type="Proteomes" id="UP001597541"/>
    </source>
</evidence>
<evidence type="ECO:0000259" key="1">
    <source>
        <dbReference type="PROSITE" id="PS50075"/>
    </source>
</evidence>
<dbReference type="InterPro" id="IPR036736">
    <property type="entry name" value="ACP-like_sf"/>
</dbReference>
<comment type="caution">
    <text evidence="2">The sequence shown here is derived from an EMBL/GenBank/DDBJ whole genome shotgun (WGS) entry which is preliminary data.</text>
</comment>
<feature type="domain" description="Carrier" evidence="1">
    <location>
        <begin position="1"/>
        <end position="81"/>
    </location>
</feature>
<protein>
    <submittedName>
        <fullName evidence="2">Acyl carrier protein</fullName>
    </submittedName>
</protein>
<reference evidence="3" key="1">
    <citation type="journal article" date="2019" name="Int. J. Syst. Evol. Microbiol.">
        <title>The Global Catalogue of Microorganisms (GCM) 10K type strain sequencing project: providing services to taxonomists for standard genome sequencing and annotation.</title>
        <authorList>
            <consortium name="The Broad Institute Genomics Platform"/>
            <consortium name="The Broad Institute Genome Sequencing Center for Infectious Disease"/>
            <person name="Wu L."/>
            <person name="Ma J."/>
        </authorList>
    </citation>
    <scope>NUCLEOTIDE SEQUENCE [LARGE SCALE GENOMIC DNA]</scope>
    <source>
        <strain evidence="3">KCTC 3950</strain>
    </source>
</reference>
<name>A0ABW5PIT9_9BACL</name>
<proteinExistence type="predicted"/>
<sequence length="83" mass="9237">MNSEEVLKIVNNKMIDLGIISEGEILQPNVDLMDVGLDSVNLMSLIIELEEQTGVIVSDSDLILGNFSTIEAIMQYFYENVNT</sequence>
<dbReference type="Pfam" id="PF00550">
    <property type="entry name" value="PP-binding"/>
    <property type="match status" value="1"/>
</dbReference>
<evidence type="ECO:0000313" key="2">
    <source>
        <dbReference type="EMBL" id="MFD2614755.1"/>
    </source>
</evidence>